<dbReference type="Pfam" id="PF01943">
    <property type="entry name" value="Polysacc_synt"/>
    <property type="match status" value="1"/>
</dbReference>
<dbReference type="InterPro" id="IPR002797">
    <property type="entry name" value="Polysacc_synth"/>
</dbReference>
<organism evidence="8 9">
    <name type="scientific">Bittarella massiliensis</name>
    <name type="common">ex Durand et al. 2017</name>
    <dbReference type="NCBI Taxonomy" id="1720313"/>
    <lineage>
        <taxon>Bacteria</taxon>
        <taxon>Bacillati</taxon>
        <taxon>Bacillota</taxon>
        <taxon>Clostridia</taxon>
        <taxon>Eubacteriales</taxon>
        <taxon>Oscillospiraceae</taxon>
        <taxon>Bittarella (ex Durand et al. 2017)</taxon>
    </lineage>
</organism>
<dbReference type="GO" id="GO:0005886">
    <property type="term" value="C:plasma membrane"/>
    <property type="evidence" value="ECO:0007669"/>
    <property type="project" value="UniProtKB-SubCell"/>
</dbReference>
<evidence type="ECO:0000256" key="3">
    <source>
        <dbReference type="ARBA" id="ARBA00022692"/>
    </source>
</evidence>
<reference evidence="8" key="1">
    <citation type="submission" date="2016-11" db="EMBL/GenBank/DDBJ databases">
        <authorList>
            <person name="Varghese N."/>
            <person name="Submissions S."/>
        </authorList>
    </citation>
    <scope>NUCLEOTIDE SEQUENCE</scope>
    <source>
        <strain evidence="8">DSM 4029</strain>
    </source>
</reference>
<dbReference type="PANTHER" id="PTHR30250:SF21">
    <property type="entry name" value="LIPID II FLIPPASE MURJ"/>
    <property type="match status" value="1"/>
</dbReference>
<sequence length="527" mass="55848">MAAAERKNWARPLYSAAALTALGLVLKTMSIGFKIYLSGIIGSQGMGLYQLVFSLFGFAATLAMSGAQLGVTQLCAAAIARRQFSTLPRVLRRAGLYALSLGLLTGLGGWALAPRLGALLGNAQTVYPFRLLALGLPFLALSACLQGYFYAGSKIVQGTLANVVKRLCKMGLTALLFSLQPPAGAAEAVATACFASTCGEVGGCLYLGALYWRGRRDLPPDRGPAWDGGSLGLAFLRICIPVALCSYLQSGFNTLENTLVPQGLQQSGTSAELALSQYGVLGGMVLPLLSYPGALLASFSMLLIPVVVKLHTLQNTRKLEELIVAVVRLTLLFSCFVTGIFLVFSDSLAAIFPTGEGVSAFLQALAPLVPVLFLDHAVDCVLKGMGEQNRLLWHNIADMALTAALLVLLLPRFGIRGYIVTLYLPSALNTGLGLWLLCRRTEVVPRWGLWVIRPLAAALLGCAGARLLLGPLLAGGASPGQLPAAIGLSLALFLPLCRLLGCAKKADWQTLRRLLGKPERLPKGRNK</sequence>
<evidence type="ECO:0000256" key="2">
    <source>
        <dbReference type="ARBA" id="ARBA00022475"/>
    </source>
</evidence>
<dbReference type="EMBL" id="WWVX01000008">
    <property type="protein sequence ID" value="MZL70259.1"/>
    <property type="molecule type" value="Genomic_DNA"/>
</dbReference>
<evidence type="ECO:0000256" key="6">
    <source>
        <dbReference type="SAM" id="Phobius"/>
    </source>
</evidence>
<keyword evidence="10" id="KW-1185">Reference proteome</keyword>
<feature type="transmembrane region" description="Helical" evidence="6">
    <location>
        <begin position="233"/>
        <end position="252"/>
    </location>
</feature>
<keyword evidence="5 6" id="KW-0472">Membrane</keyword>
<dbReference type="RefSeq" id="WP_021660413.1">
    <property type="nucleotide sequence ID" value="NZ_FQVY01000002.1"/>
</dbReference>
<dbReference type="AlphaFoldDB" id="A0AAQ1RW92"/>
<feature type="transmembrane region" description="Helical" evidence="6">
    <location>
        <begin position="288"/>
        <end position="310"/>
    </location>
</feature>
<accession>A0AAQ1RW92</accession>
<comment type="caution">
    <text evidence="8">The sequence shown here is derived from an EMBL/GenBank/DDBJ whole genome shotgun (WGS) entry which is preliminary data.</text>
</comment>
<proteinExistence type="predicted"/>
<feature type="transmembrane region" description="Helical" evidence="6">
    <location>
        <begin position="131"/>
        <end position="151"/>
    </location>
</feature>
<dbReference type="Proteomes" id="UP000474718">
    <property type="component" value="Unassembled WGS sequence"/>
</dbReference>
<feature type="transmembrane region" description="Helical" evidence="6">
    <location>
        <begin position="417"/>
        <end position="438"/>
    </location>
</feature>
<evidence type="ECO:0000313" key="8">
    <source>
        <dbReference type="EMBL" id="SHG16191.1"/>
    </source>
</evidence>
<feature type="transmembrane region" description="Helical" evidence="6">
    <location>
        <begin position="450"/>
        <end position="469"/>
    </location>
</feature>
<evidence type="ECO:0000256" key="5">
    <source>
        <dbReference type="ARBA" id="ARBA00023136"/>
    </source>
</evidence>
<evidence type="ECO:0000313" key="7">
    <source>
        <dbReference type="EMBL" id="MZL70259.1"/>
    </source>
</evidence>
<reference evidence="7 10" key="3">
    <citation type="journal article" date="2019" name="Nat. Med.">
        <title>A library of human gut bacterial isolates paired with longitudinal multiomics data enables mechanistic microbiome research.</title>
        <authorList>
            <person name="Poyet M."/>
            <person name="Groussin M."/>
            <person name="Gibbons S.M."/>
            <person name="Avila-Pacheco J."/>
            <person name="Jiang X."/>
            <person name="Kearney S.M."/>
            <person name="Perrotta A.R."/>
            <person name="Berdy B."/>
            <person name="Zhao S."/>
            <person name="Lieberman T.D."/>
            <person name="Swanson P.K."/>
            <person name="Smith M."/>
            <person name="Roesemann S."/>
            <person name="Alexander J.E."/>
            <person name="Rich S.A."/>
            <person name="Livny J."/>
            <person name="Vlamakis H."/>
            <person name="Clish C."/>
            <person name="Bullock K."/>
            <person name="Deik A."/>
            <person name="Scott J."/>
            <person name="Pierce K.A."/>
            <person name="Xavier R.J."/>
            <person name="Alm E.J."/>
        </authorList>
    </citation>
    <scope>NUCLEOTIDE SEQUENCE [LARGE SCALE GENOMIC DNA]</scope>
    <source>
        <strain evidence="7 10">BIOML-A2</strain>
    </source>
</reference>
<evidence type="ECO:0000256" key="1">
    <source>
        <dbReference type="ARBA" id="ARBA00004651"/>
    </source>
</evidence>
<dbReference type="EMBL" id="FQVY01000002">
    <property type="protein sequence ID" value="SHG16191.1"/>
    <property type="molecule type" value="Genomic_DNA"/>
</dbReference>
<keyword evidence="2" id="KW-1003">Cell membrane</keyword>
<name>A0AAQ1RW92_9FIRM</name>
<evidence type="ECO:0000313" key="10">
    <source>
        <dbReference type="Proteomes" id="UP000474718"/>
    </source>
</evidence>
<protein>
    <submittedName>
        <fullName evidence="7">Oligosaccharide flippase family protein</fullName>
    </submittedName>
    <submittedName>
        <fullName evidence="8">Stage V sporulation protein B</fullName>
    </submittedName>
</protein>
<keyword evidence="3 6" id="KW-0812">Transmembrane</keyword>
<feature type="transmembrane region" description="Helical" evidence="6">
    <location>
        <begin position="90"/>
        <end position="111"/>
    </location>
</feature>
<feature type="transmembrane region" description="Helical" evidence="6">
    <location>
        <begin position="12"/>
        <end position="36"/>
    </location>
</feature>
<evidence type="ECO:0000256" key="4">
    <source>
        <dbReference type="ARBA" id="ARBA00022989"/>
    </source>
</evidence>
<evidence type="ECO:0000313" key="9">
    <source>
        <dbReference type="Proteomes" id="UP000184089"/>
    </source>
</evidence>
<feature type="transmembrane region" description="Helical" evidence="6">
    <location>
        <begin position="322"/>
        <end position="344"/>
    </location>
</feature>
<dbReference type="Proteomes" id="UP000184089">
    <property type="component" value="Unassembled WGS sequence"/>
</dbReference>
<gene>
    <name evidence="7" type="ORF">GT747_10890</name>
    <name evidence="8" type="ORF">SAMN05444424_1699</name>
</gene>
<keyword evidence="4 6" id="KW-1133">Transmembrane helix</keyword>
<reference evidence="9" key="2">
    <citation type="submission" date="2016-11" db="EMBL/GenBank/DDBJ databases">
        <authorList>
            <person name="Jaros S."/>
            <person name="Januszkiewicz K."/>
            <person name="Wedrychowicz H."/>
        </authorList>
    </citation>
    <scope>NUCLEOTIDE SEQUENCE [LARGE SCALE GENOMIC DNA]</scope>
    <source>
        <strain evidence="9">DSM 4029</strain>
    </source>
</reference>
<comment type="subcellular location">
    <subcellularLocation>
        <location evidence="1">Cell membrane</location>
        <topology evidence="1">Multi-pass membrane protein</topology>
    </subcellularLocation>
</comment>
<feature type="transmembrane region" description="Helical" evidence="6">
    <location>
        <begin position="481"/>
        <end position="503"/>
    </location>
</feature>
<feature type="transmembrane region" description="Helical" evidence="6">
    <location>
        <begin position="391"/>
        <end position="411"/>
    </location>
</feature>
<feature type="transmembrane region" description="Helical" evidence="6">
    <location>
        <begin position="48"/>
        <end position="69"/>
    </location>
</feature>
<dbReference type="InterPro" id="IPR050833">
    <property type="entry name" value="Poly_Biosynth_Transport"/>
</dbReference>
<feature type="transmembrane region" description="Helical" evidence="6">
    <location>
        <begin position="364"/>
        <end position="382"/>
    </location>
</feature>
<dbReference type="PANTHER" id="PTHR30250">
    <property type="entry name" value="PST FAMILY PREDICTED COLANIC ACID TRANSPORTER"/>
    <property type="match status" value="1"/>
</dbReference>